<evidence type="ECO:0000313" key="6">
    <source>
        <dbReference type="Proteomes" id="UP000053664"/>
    </source>
</evidence>
<comment type="similarity">
    <text evidence="1">Belongs to the Gfo/Idh/MocA family.</text>
</comment>
<organism evidence="5 6">
    <name type="scientific">Pseudozyma flocculosa PF-1</name>
    <dbReference type="NCBI Taxonomy" id="1277687"/>
    <lineage>
        <taxon>Eukaryota</taxon>
        <taxon>Fungi</taxon>
        <taxon>Dikarya</taxon>
        <taxon>Basidiomycota</taxon>
        <taxon>Ustilaginomycotina</taxon>
        <taxon>Ustilaginomycetes</taxon>
        <taxon>Ustilaginales</taxon>
        <taxon>Ustilaginaceae</taxon>
        <taxon>Pseudozyma</taxon>
    </lineage>
</organism>
<evidence type="ECO:0008006" key="7">
    <source>
        <dbReference type="Google" id="ProtNLM"/>
    </source>
</evidence>
<sequence>MASPAKFRVAAIGVGRQGKVHALNFAFSTPKADLVAVVDPNEAAQDWARANLPAATKVFGGVEELYAHFGCQRGAPPGSAGLDAACISTETSYHAALCVQAIDFGLHVLLEKPVSIDIEGHVQVVEAAKRRPDVRVLVALSRRFDPTYRNARQRVKAGQMGDVHLIRSATVDQYDDRGWFVPYSLKSGGIFVDCAIHDIDIARWFLGLSNAQGEVPRSRPYRVTASGYNARHPELAQYGDADNALGTVLLEDGRSFYFHLGRTAVHGHECVAEIYGTQGRLVVNANPRLDRLDILDSHGVRSESTPSYWERFKDAFVVEAREFVDCCLDPSLPLPVTLEDAFEAARIATALTISLRSGQPVYFDDKGDPIRPKGWDGTSCKIPSKDDGYVNTAKL</sequence>
<dbReference type="PANTHER" id="PTHR42840">
    <property type="entry name" value="NAD(P)-BINDING ROSSMANN-FOLD SUPERFAMILY PROTEIN-RELATED"/>
    <property type="match status" value="1"/>
</dbReference>
<dbReference type="InterPro" id="IPR036291">
    <property type="entry name" value="NAD(P)-bd_dom_sf"/>
</dbReference>
<dbReference type="Gene3D" id="3.40.50.720">
    <property type="entry name" value="NAD(P)-binding Rossmann-like Domain"/>
    <property type="match status" value="1"/>
</dbReference>
<dbReference type="PANTHER" id="PTHR42840:SF3">
    <property type="entry name" value="BINDING ROSSMANN FOLD OXIDOREDUCTASE, PUTATIVE (AFU_ORTHOLOGUE AFUA_2G10240)-RELATED"/>
    <property type="match status" value="1"/>
</dbReference>
<feature type="domain" description="GFO/IDH/MocA-like oxidoreductase" evidence="4">
    <location>
        <begin position="148"/>
        <end position="281"/>
    </location>
</feature>
<dbReference type="Pfam" id="PF01408">
    <property type="entry name" value="GFO_IDH_MocA"/>
    <property type="match status" value="1"/>
</dbReference>
<dbReference type="GO" id="GO:0016491">
    <property type="term" value="F:oxidoreductase activity"/>
    <property type="evidence" value="ECO:0007669"/>
    <property type="project" value="UniProtKB-KW"/>
</dbReference>
<evidence type="ECO:0000256" key="1">
    <source>
        <dbReference type="ARBA" id="ARBA00010928"/>
    </source>
</evidence>
<proteinExistence type="inferred from homology"/>
<dbReference type="GO" id="GO:0000166">
    <property type="term" value="F:nucleotide binding"/>
    <property type="evidence" value="ECO:0007669"/>
    <property type="project" value="InterPro"/>
</dbReference>
<dbReference type="EMBL" id="KE361629">
    <property type="protein sequence ID" value="EPQ29796.1"/>
    <property type="molecule type" value="Genomic_DNA"/>
</dbReference>
<dbReference type="SUPFAM" id="SSF51735">
    <property type="entry name" value="NAD(P)-binding Rossmann-fold domains"/>
    <property type="match status" value="1"/>
</dbReference>
<protein>
    <recommendedName>
        <fullName evidence="7">Gfo/Idh/MocA-like oxidoreductase N-terminal domain-containing protein</fullName>
    </recommendedName>
</protein>
<name>A0A061HGL0_9BASI</name>
<feature type="domain" description="Gfo/Idh/MocA-like oxidoreductase N-terminal" evidence="3">
    <location>
        <begin position="7"/>
        <end position="134"/>
    </location>
</feature>
<evidence type="ECO:0000259" key="3">
    <source>
        <dbReference type="Pfam" id="PF01408"/>
    </source>
</evidence>
<dbReference type="eggNOG" id="KOG2741">
    <property type="taxonomic scope" value="Eukaryota"/>
</dbReference>
<dbReference type="Gene3D" id="3.30.360.10">
    <property type="entry name" value="Dihydrodipicolinate Reductase, domain 2"/>
    <property type="match status" value="1"/>
</dbReference>
<gene>
    <name evidence="5" type="ORF">PFL1_02469</name>
</gene>
<dbReference type="GeneID" id="19316589"/>
<dbReference type="Pfam" id="PF22725">
    <property type="entry name" value="GFO_IDH_MocA_C3"/>
    <property type="match status" value="1"/>
</dbReference>
<keyword evidence="2" id="KW-0560">Oxidoreductase</keyword>
<evidence type="ECO:0000259" key="4">
    <source>
        <dbReference type="Pfam" id="PF22725"/>
    </source>
</evidence>
<evidence type="ECO:0000313" key="5">
    <source>
        <dbReference type="EMBL" id="EPQ29796.1"/>
    </source>
</evidence>
<accession>A0A061HGL0</accession>
<dbReference type="InterPro" id="IPR055170">
    <property type="entry name" value="GFO_IDH_MocA-like_dom"/>
</dbReference>
<dbReference type="GO" id="GO:0005737">
    <property type="term" value="C:cytoplasm"/>
    <property type="evidence" value="ECO:0007669"/>
    <property type="project" value="TreeGrafter"/>
</dbReference>
<dbReference type="SUPFAM" id="SSF55347">
    <property type="entry name" value="Glyceraldehyde-3-phosphate dehydrogenase-like, C-terminal domain"/>
    <property type="match status" value="1"/>
</dbReference>
<dbReference type="RefSeq" id="XP_007878177.1">
    <property type="nucleotide sequence ID" value="XM_007879986.1"/>
</dbReference>
<dbReference type="HOGENOM" id="CLU_023194_0_0_1"/>
<dbReference type="InterPro" id="IPR000683">
    <property type="entry name" value="Gfo/Idh/MocA-like_OxRdtase_N"/>
</dbReference>
<dbReference type="GO" id="GO:0006740">
    <property type="term" value="P:NADPH regeneration"/>
    <property type="evidence" value="ECO:0007669"/>
    <property type="project" value="TreeGrafter"/>
</dbReference>
<reference evidence="5 6" key="1">
    <citation type="journal article" date="2013" name="Plant Cell">
        <title>The transition from a phytopathogenic smut ancestor to an anamorphic biocontrol agent deciphered by comparative whole-genome analysis.</title>
        <authorList>
            <person name="Lefebvre F."/>
            <person name="Joly D.L."/>
            <person name="Labbe C."/>
            <person name="Teichmann B."/>
            <person name="Linning R."/>
            <person name="Belzile F."/>
            <person name="Bakkeren G."/>
            <person name="Belanger R.R."/>
        </authorList>
    </citation>
    <scope>NUCLEOTIDE SEQUENCE [LARGE SCALE GENOMIC DNA]</scope>
    <source>
        <strain evidence="5 6">PF-1</strain>
    </source>
</reference>
<dbReference type="KEGG" id="pfp:PFL1_02469"/>
<dbReference type="AlphaFoldDB" id="A0A061HGL0"/>
<dbReference type="Proteomes" id="UP000053664">
    <property type="component" value="Unassembled WGS sequence"/>
</dbReference>
<evidence type="ECO:0000256" key="2">
    <source>
        <dbReference type="ARBA" id="ARBA00023002"/>
    </source>
</evidence>